<dbReference type="GO" id="GO:0016114">
    <property type="term" value="P:terpenoid biosynthetic process"/>
    <property type="evidence" value="ECO:0007669"/>
    <property type="project" value="InterPro"/>
</dbReference>
<dbReference type="EMBL" id="QGNW01002261">
    <property type="protein sequence ID" value="RVW21913.1"/>
    <property type="molecule type" value="Genomic_DNA"/>
</dbReference>
<evidence type="ECO:0000313" key="5">
    <source>
        <dbReference type="EMBL" id="RVW21913.1"/>
    </source>
</evidence>
<accession>A0A438CFB6</accession>
<dbReference type="PANTHER" id="PTHR31225:SF221">
    <property type="entry name" value="(-)-GERMACRENE D SYNTHASE"/>
    <property type="match status" value="1"/>
</dbReference>
<gene>
    <name evidence="5" type="primary">VIT_19s0014g04930_22</name>
    <name evidence="5" type="ORF">CK203_101020</name>
</gene>
<proteinExistence type="predicted"/>
<reference evidence="5 6" key="1">
    <citation type="journal article" date="2018" name="PLoS Genet.">
        <title>Population sequencing reveals clonal diversity and ancestral inbreeding in the grapevine cultivar Chardonnay.</title>
        <authorList>
            <person name="Roach M.J."/>
            <person name="Johnson D.L."/>
            <person name="Bohlmann J."/>
            <person name="van Vuuren H.J."/>
            <person name="Jones S.J."/>
            <person name="Pretorius I.S."/>
            <person name="Schmidt S.A."/>
            <person name="Borneman A.R."/>
        </authorList>
    </citation>
    <scope>NUCLEOTIDE SEQUENCE [LARGE SCALE GENOMIC DNA]</scope>
    <source>
        <strain evidence="6">cv. Chardonnay</strain>
        <tissue evidence="5">Leaf</tissue>
    </source>
</reference>
<evidence type="ECO:0000313" key="6">
    <source>
        <dbReference type="Proteomes" id="UP000288805"/>
    </source>
</evidence>
<dbReference type="GO" id="GO:0000287">
    <property type="term" value="F:magnesium ion binding"/>
    <property type="evidence" value="ECO:0007669"/>
    <property type="project" value="InterPro"/>
</dbReference>
<keyword evidence="2" id="KW-0479">Metal-binding</keyword>
<dbReference type="SUPFAM" id="SSF48576">
    <property type="entry name" value="Terpenoid synthases"/>
    <property type="match status" value="1"/>
</dbReference>
<dbReference type="Gene3D" id="1.10.600.10">
    <property type="entry name" value="Farnesyl Diphosphate Synthase"/>
    <property type="match status" value="1"/>
</dbReference>
<name>A0A438CFB6_VITVI</name>
<dbReference type="Pfam" id="PF03936">
    <property type="entry name" value="Terpene_synth_C"/>
    <property type="match status" value="1"/>
</dbReference>
<dbReference type="InterPro" id="IPR050148">
    <property type="entry name" value="Terpene_synthase-like"/>
</dbReference>
<dbReference type="InterPro" id="IPR008949">
    <property type="entry name" value="Isoprenoid_synthase_dom_sf"/>
</dbReference>
<evidence type="ECO:0000256" key="2">
    <source>
        <dbReference type="ARBA" id="ARBA00022723"/>
    </source>
</evidence>
<comment type="caution">
    <text evidence="5">The sequence shown here is derived from an EMBL/GenBank/DDBJ whole genome shotgun (WGS) entry which is preliminary data.</text>
</comment>
<comment type="cofactor">
    <cofactor evidence="1">
        <name>Mg(2+)</name>
        <dbReference type="ChEBI" id="CHEBI:18420"/>
    </cofactor>
</comment>
<feature type="domain" description="Terpene synthase metal-binding" evidence="4">
    <location>
        <begin position="1"/>
        <end position="77"/>
    </location>
</feature>
<dbReference type="InterPro" id="IPR005630">
    <property type="entry name" value="Terpene_synthase_metal-bd"/>
</dbReference>
<evidence type="ECO:0000259" key="4">
    <source>
        <dbReference type="Pfam" id="PF03936"/>
    </source>
</evidence>
<dbReference type="Proteomes" id="UP000288805">
    <property type="component" value="Unassembled WGS sequence"/>
</dbReference>
<dbReference type="GO" id="GO:0010333">
    <property type="term" value="F:terpene synthase activity"/>
    <property type="evidence" value="ECO:0007669"/>
    <property type="project" value="InterPro"/>
</dbReference>
<sequence>MGDIVTKKAFDWVFSDPKMVRASAIICRLMNDIVNHEFEQKRGYVVSGVQCYMKQYGVTEQEACKEFNNEIMNAWKDMNEECLKPTQVPMPLLTRVVNFARVIDLLYKNQDEYTHVGKLMKDLIAWMLIDPVPM</sequence>
<evidence type="ECO:0000256" key="1">
    <source>
        <dbReference type="ARBA" id="ARBA00001946"/>
    </source>
</evidence>
<keyword evidence="3" id="KW-0456">Lyase</keyword>
<dbReference type="PANTHER" id="PTHR31225">
    <property type="entry name" value="OS04G0344100 PROTEIN-RELATED"/>
    <property type="match status" value="1"/>
</dbReference>
<organism evidence="5 6">
    <name type="scientific">Vitis vinifera</name>
    <name type="common">Grape</name>
    <dbReference type="NCBI Taxonomy" id="29760"/>
    <lineage>
        <taxon>Eukaryota</taxon>
        <taxon>Viridiplantae</taxon>
        <taxon>Streptophyta</taxon>
        <taxon>Embryophyta</taxon>
        <taxon>Tracheophyta</taxon>
        <taxon>Spermatophyta</taxon>
        <taxon>Magnoliopsida</taxon>
        <taxon>eudicotyledons</taxon>
        <taxon>Gunneridae</taxon>
        <taxon>Pentapetalae</taxon>
        <taxon>rosids</taxon>
        <taxon>Vitales</taxon>
        <taxon>Vitaceae</taxon>
        <taxon>Viteae</taxon>
        <taxon>Vitis</taxon>
    </lineage>
</organism>
<protein>
    <submittedName>
        <fullName evidence="5">(-)-germacrene D synthase</fullName>
    </submittedName>
</protein>
<dbReference type="AlphaFoldDB" id="A0A438CFB6"/>
<evidence type="ECO:0000256" key="3">
    <source>
        <dbReference type="ARBA" id="ARBA00023239"/>
    </source>
</evidence>